<dbReference type="Pfam" id="PF00353">
    <property type="entry name" value="HemolysinCabind"/>
    <property type="match status" value="7"/>
</dbReference>
<sequence length="843" mass="85761">MAVVTETTDAPENDTTPYEIVVGDSFQGTLSPTGERDWIAIDLVQGDLVSFTLTGGSLSDPYLRIYDSTGALVDYNDDFGEGLDSFLTLAVESTETYYIEVASWSDDGSGSYTLETAVAPPPDPLDAIDWGTQLSDNEVTYYFAPNGVTADGVTSEGYNAYEMARFEAAFAMIATYTNLTFTEVNSAAAADFTFVLDTNELPSNLYGYMNPPGEPNPGVGVFNGNNWDRSAGGSLDLGGDGFFTVIHELGHGLGLAHPHDTGGTSEVMTGVDGSSDTGTFSLNQGIFTVMSYNSSFVEGPVGTPAPDTNSGSMGSFMAFDIALLQQKYGANPNTGSGNSVYTLDDDTSYWLAIYDVGGTDTIVNDSNTAATIDLRAASLLFEAGGGGFASAIDGIAGGFTIANGTVIENATGGAAGDTLSGNAIANVLVGLAGNDTIFGRRGHDTISGGTGNDSIDAGLGNDIVAGGIGADDMDGGAGRDALTYAASGAAVNIRLGSSNNTGGDAEGDIITSFERVVGSDFNDVMRAMDLAGTTLEGGDGNDRLYGGLNAQVLRGEAGNDTITGYGGPNINQSGIGDVIDGGFGNDILAGSAGADTIIGGFGNDIIAGNANDDSLVGNNGKDTVTYANSDAGVNVLLNSASNSGGHAAGDILEGFERVVGSDFDDTIAANNVNAATIEGGAGNDRIIGGGNFQSLRGGGGNDTITGYSGADPSSSSVRDIIVGDAGNDVLAGAGGDDTIDGGTGNDLIRGNAGDDILNGGTGFDTFIFGLTSETDTILDFQDDIDTLRLEQAIWGGGLTAQEVVDTFAVDTSGDTVFDFGSGLVVVVENMADRQDMVDDLSFA</sequence>
<gene>
    <name evidence="5" type="ORF">SAMN04488105_11724</name>
</gene>
<proteinExistence type="inferred from homology"/>
<evidence type="ECO:0000256" key="2">
    <source>
        <dbReference type="ARBA" id="ARBA00009490"/>
    </source>
</evidence>
<dbReference type="InterPro" id="IPR001343">
    <property type="entry name" value="Hemolysn_Ca-bd"/>
</dbReference>
<dbReference type="OrthoDB" id="7766606at2"/>
<dbReference type="SUPFAM" id="SSF55486">
    <property type="entry name" value="Metalloproteases ('zincins'), catalytic domain"/>
    <property type="match status" value="1"/>
</dbReference>
<dbReference type="InterPro" id="IPR011049">
    <property type="entry name" value="Serralysin-like_metalloprot_C"/>
</dbReference>
<dbReference type="PRINTS" id="PR00313">
    <property type="entry name" value="CABNDNGRPT"/>
</dbReference>
<dbReference type="SMART" id="SM00235">
    <property type="entry name" value="ZnMc"/>
    <property type="match status" value="1"/>
</dbReference>
<dbReference type="InterPro" id="IPR050557">
    <property type="entry name" value="RTX_toxin/Mannuronan_C5-epim"/>
</dbReference>
<dbReference type="STRING" id="282683.SAMN04488105_11724"/>
<accession>A0A1G7K423</accession>
<dbReference type="GO" id="GO:0005509">
    <property type="term" value="F:calcium ion binding"/>
    <property type="evidence" value="ECO:0007669"/>
    <property type="project" value="InterPro"/>
</dbReference>
<evidence type="ECO:0000256" key="1">
    <source>
        <dbReference type="ARBA" id="ARBA00004613"/>
    </source>
</evidence>
<dbReference type="GO" id="GO:0008237">
    <property type="term" value="F:metallopeptidase activity"/>
    <property type="evidence" value="ECO:0007669"/>
    <property type="project" value="InterPro"/>
</dbReference>
<evidence type="ECO:0000259" key="4">
    <source>
        <dbReference type="SMART" id="SM00235"/>
    </source>
</evidence>
<dbReference type="Gene3D" id="3.40.390.10">
    <property type="entry name" value="Collagenase (Catalytic Domain)"/>
    <property type="match status" value="1"/>
</dbReference>
<comment type="subcellular location">
    <subcellularLocation>
        <location evidence="1">Secreted</location>
    </subcellularLocation>
</comment>
<evidence type="ECO:0000313" key="5">
    <source>
        <dbReference type="EMBL" id="SDF31784.1"/>
    </source>
</evidence>
<feature type="domain" description="Peptidase metallopeptidase" evidence="4">
    <location>
        <begin position="131"/>
        <end position="289"/>
    </location>
</feature>
<dbReference type="GO" id="GO:0006508">
    <property type="term" value="P:proteolysis"/>
    <property type="evidence" value="ECO:0007669"/>
    <property type="project" value="InterPro"/>
</dbReference>
<dbReference type="AlphaFoldDB" id="A0A1G7K423"/>
<name>A0A1G7K423_9RHOB</name>
<dbReference type="InterPro" id="IPR024079">
    <property type="entry name" value="MetalloPept_cat_dom_sf"/>
</dbReference>
<organism evidence="5 6">
    <name type="scientific">Salipiger thiooxidans</name>
    <dbReference type="NCBI Taxonomy" id="282683"/>
    <lineage>
        <taxon>Bacteria</taxon>
        <taxon>Pseudomonadati</taxon>
        <taxon>Pseudomonadota</taxon>
        <taxon>Alphaproteobacteria</taxon>
        <taxon>Rhodobacterales</taxon>
        <taxon>Roseobacteraceae</taxon>
        <taxon>Salipiger</taxon>
    </lineage>
</organism>
<dbReference type="InterPro" id="IPR006026">
    <property type="entry name" value="Peptidase_Metallo"/>
</dbReference>
<dbReference type="Gene3D" id="2.150.10.10">
    <property type="entry name" value="Serralysin-like metalloprotease, C-terminal"/>
    <property type="match status" value="4"/>
</dbReference>
<dbReference type="InterPro" id="IPR034033">
    <property type="entry name" value="Serralysin-like"/>
</dbReference>
<dbReference type="PANTHER" id="PTHR38340:SF1">
    <property type="entry name" value="S-LAYER PROTEIN"/>
    <property type="match status" value="1"/>
</dbReference>
<dbReference type="EMBL" id="FNAV01000017">
    <property type="protein sequence ID" value="SDF31784.1"/>
    <property type="molecule type" value="Genomic_DNA"/>
</dbReference>
<dbReference type="CDD" id="cd04277">
    <property type="entry name" value="ZnMc_serralysin_like"/>
    <property type="match status" value="1"/>
</dbReference>
<dbReference type="PANTHER" id="PTHR38340">
    <property type="entry name" value="S-LAYER PROTEIN"/>
    <property type="match status" value="1"/>
</dbReference>
<dbReference type="Proteomes" id="UP000198994">
    <property type="component" value="Unassembled WGS sequence"/>
</dbReference>
<dbReference type="SUPFAM" id="SSF89260">
    <property type="entry name" value="Collagen-binding domain"/>
    <property type="match status" value="1"/>
</dbReference>
<comment type="similarity">
    <text evidence="2">Belongs to the peptidase M10B family.</text>
</comment>
<dbReference type="GO" id="GO:0005576">
    <property type="term" value="C:extracellular region"/>
    <property type="evidence" value="ECO:0007669"/>
    <property type="project" value="UniProtKB-SubCell"/>
</dbReference>
<protein>
    <submittedName>
        <fullName evidence="5">Serralysin</fullName>
    </submittedName>
</protein>
<keyword evidence="3" id="KW-0964">Secreted</keyword>
<keyword evidence="6" id="KW-1185">Reference proteome</keyword>
<reference evidence="6" key="1">
    <citation type="submission" date="2016-10" db="EMBL/GenBank/DDBJ databases">
        <authorList>
            <person name="Varghese N."/>
            <person name="Submissions S."/>
        </authorList>
    </citation>
    <scope>NUCLEOTIDE SEQUENCE [LARGE SCALE GENOMIC DNA]</scope>
    <source>
        <strain evidence="6">DSM 10146</strain>
    </source>
</reference>
<evidence type="ECO:0000313" key="6">
    <source>
        <dbReference type="Proteomes" id="UP000198994"/>
    </source>
</evidence>
<dbReference type="RefSeq" id="WP_089962886.1">
    <property type="nucleotide sequence ID" value="NZ_FNAV01000017.1"/>
</dbReference>
<dbReference type="PROSITE" id="PS00330">
    <property type="entry name" value="HEMOLYSIN_CALCIUM"/>
    <property type="match status" value="3"/>
</dbReference>
<evidence type="ECO:0000256" key="3">
    <source>
        <dbReference type="ARBA" id="ARBA00022525"/>
    </source>
</evidence>
<dbReference type="Gene3D" id="2.60.120.380">
    <property type="match status" value="1"/>
</dbReference>
<dbReference type="SUPFAM" id="SSF51120">
    <property type="entry name" value="beta-Roll"/>
    <property type="match status" value="4"/>
</dbReference>
<dbReference type="InterPro" id="IPR018511">
    <property type="entry name" value="Hemolysin-typ_Ca-bd_CS"/>
</dbReference>
<dbReference type="GO" id="GO:0008270">
    <property type="term" value="F:zinc ion binding"/>
    <property type="evidence" value="ECO:0007669"/>
    <property type="project" value="InterPro"/>
</dbReference>